<dbReference type="EMBL" id="GBEZ01020892">
    <property type="protein sequence ID" value="JAC65812.1"/>
    <property type="molecule type" value="Transcribed_RNA"/>
</dbReference>
<dbReference type="Gene3D" id="2.130.10.10">
    <property type="entry name" value="YVTN repeat-like/Quinoprotein amine dehydrogenase"/>
    <property type="match status" value="1"/>
</dbReference>
<dbReference type="InterPro" id="IPR015943">
    <property type="entry name" value="WD40/YVTN_repeat-like_dom_sf"/>
</dbReference>
<proteinExistence type="inferred from homology"/>
<evidence type="ECO:0000313" key="4">
    <source>
        <dbReference type="EMBL" id="JAC81073.1"/>
    </source>
</evidence>
<comment type="similarity">
    <text evidence="1">Belongs to the WD repeat THOC6 family.</text>
</comment>
<dbReference type="InterPro" id="IPR042626">
    <property type="entry name" value="THOC6"/>
</dbReference>
<organism evidence="3">
    <name type="scientific">Tetraselmis sp. GSL018</name>
    <dbReference type="NCBI Taxonomy" id="582737"/>
    <lineage>
        <taxon>Eukaryota</taxon>
        <taxon>Viridiplantae</taxon>
        <taxon>Chlorophyta</taxon>
        <taxon>core chlorophytes</taxon>
        <taxon>Chlorodendrophyceae</taxon>
        <taxon>Chlorodendrales</taxon>
        <taxon>Chlorodendraceae</taxon>
        <taxon>Tetraselmis</taxon>
    </lineage>
</organism>
<dbReference type="InterPro" id="IPR036322">
    <property type="entry name" value="WD40_repeat_dom_sf"/>
</dbReference>
<dbReference type="GO" id="GO:0000346">
    <property type="term" value="C:transcription export complex"/>
    <property type="evidence" value="ECO:0007669"/>
    <property type="project" value="TreeGrafter"/>
</dbReference>
<dbReference type="PANTHER" id="PTHR44411:SF1">
    <property type="entry name" value="THO COMPLEX SUBUNIT 6 HOMOLOG"/>
    <property type="match status" value="1"/>
</dbReference>
<reference evidence="3" key="1">
    <citation type="submission" date="2014-05" db="EMBL/GenBank/DDBJ databases">
        <title>The transcriptome of the halophilic microalga Tetraselmis sp. GSL018 isolated from the Great Salt Lake, Utah.</title>
        <authorList>
            <person name="Jinkerson R.E."/>
            <person name="D'Adamo S."/>
            <person name="Posewitz M.C."/>
        </authorList>
    </citation>
    <scope>NUCLEOTIDE SEQUENCE</scope>
    <source>
        <strain evidence="3">GSL018</strain>
    </source>
</reference>
<dbReference type="SUPFAM" id="SSF50978">
    <property type="entry name" value="WD40 repeat-like"/>
    <property type="match status" value="1"/>
</dbReference>
<evidence type="ECO:0000256" key="2">
    <source>
        <dbReference type="ARBA" id="ARBA00022574"/>
    </source>
</evidence>
<name>A0A061QYQ6_9CHLO</name>
<dbReference type="Pfam" id="PF00400">
    <property type="entry name" value="WD40"/>
    <property type="match status" value="2"/>
</dbReference>
<keyword evidence="2" id="KW-0853">WD repeat</keyword>
<dbReference type="GO" id="GO:0006406">
    <property type="term" value="P:mRNA export from nucleus"/>
    <property type="evidence" value="ECO:0007669"/>
    <property type="project" value="TreeGrafter"/>
</dbReference>
<protein>
    <submittedName>
        <fullName evidence="3">THO complex subunit 6</fullName>
    </submittedName>
</protein>
<evidence type="ECO:0000313" key="3">
    <source>
        <dbReference type="EMBL" id="JAC65812.1"/>
    </source>
</evidence>
<dbReference type="InterPro" id="IPR001680">
    <property type="entry name" value="WD40_rpt"/>
</dbReference>
<gene>
    <name evidence="3" type="primary">THOC6</name>
    <name evidence="3" type="ORF">TSPGSL018_15198</name>
    <name evidence="4" type="ORF">TSPGSL018_8758</name>
</gene>
<dbReference type="SMART" id="SM00320">
    <property type="entry name" value="WD40"/>
    <property type="match status" value="4"/>
</dbReference>
<sequence length="349" mass="36590">MNRNINSLQELDCRCYDESLHVKLIGDTIREQYTTWFCCGFGVFDSETVVAGSSTGEIRVYSSDDLVRKKAQGNAKPKSLLSLKAHHDGACYGLQLADVSGTGLLFSCGDDGTVRVWSWESLVRAIGEGGSSEVAPVFEARAPLSYGVPLDLNSISVDGGSNRVYAGAGDGRCYSWDLGSGAECPALGVDGAGGVLCTALRGDSLACGHTDGAVRLWDARCGTVRHEMALAHAPVNCVEFDSGGHWLAAGCGPELHLWSSCAASSAESIGTESCPQALLLEPNRILVGGDDIHIRRFDFSGRMLSKVATSCACAYGLARSPATGVLAMCGVANRLEILADNGSRLGGLS</sequence>
<dbReference type="PANTHER" id="PTHR44411">
    <property type="entry name" value="THO COMPLEX SUBUNIT 6 HOMOLOG"/>
    <property type="match status" value="1"/>
</dbReference>
<evidence type="ECO:0000256" key="1">
    <source>
        <dbReference type="ARBA" id="ARBA00009728"/>
    </source>
</evidence>
<accession>A0A061QYQ6</accession>
<dbReference type="AlphaFoldDB" id="A0A061QYQ6"/>
<dbReference type="GO" id="GO:0000347">
    <property type="term" value="C:THO complex"/>
    <property type="evidence" value="ECO:0007669"/>
    <property type="project" value="TreeGrafter"/>
</dbReference>
<dbReference type="EMBL" id="GBEZ01004118">
    <property type="protein sequence ID" value="JAC81073.1"/>
    <property type="molecule type" value="Transcribed_RNA"/>
</dbReference>